<sequence>MTTMSNETTLMNVKHNLEDAEEQIRIMKNEFDKLKRMASALQETLDKVSLTFDKLDDDDGGDVNAE</sequence>
<reference evidence="2" key="1">
    <citation type="journal article" date="2021" name="Proc. Natl. Acad. Sci. U.S.A.">
        <title>A Catalog of Tens of Thousands of Viruses from Human Metagenomes Reveals Hidden Associations with Chronic Diseases.</title>
        <authorList>
            <person name="Tisza M.J."/>
            <person name="Buck C.B."/>
        </authorList>
    </citation>
    <scope>NUCLEOTIDE SEQUENCE</scope>
    <source>
        <strain evidence="2">Ct96x5</strain>
    </source>
</reference>
<protein>
    <submittedName>
        <fullName evidence="2">Uncharacterized protein</fullName>
    </submittedName>
</protein>
<evidence type="ECO:0000313" key="2">
    <source>
        <dbReference type="EMBL" id="DAE09515.1"/>
    </source>
</evidence>
<evidence type="ECO:0000256" key="1">
    <source>
        <dbReference type="SAM" id="Coils"/>
    </source>
</evidence>
<proteinExistence type="predicted"/>
<organism evidence="2">
    <name type="scientific">Siphoviridae sp. ct96x5</name>
    <dbReference type="NCBI Taxonomy" id="2825367"/>
    <lineage>
        <taxon>Viruses</taxon>
        <taxon>Duplodnaviria</taxon>
        <taxon>Heunggongvirae</taxon>
        <taxon>Uroviricota</taxon>
        <taxon>Caudoviricetes</taxon>
    </lineage>
</organism>
<accession>A0A8S5PSM6</accession>
<keyword evidence="1" id="KW-0175">Coiled coil</keyword>
<feature type="coiled-coil region" evidence="1">
    <location>
        <begin position="10"/>
        <end position="44"/>
    </location>
</feature>
<name>A0A8S5PSM6_9CAUD</name>
<dbReference type="EMBL" id="BK015488">
    <property type="protein sequence ID" value="DAE09515.1"/>
    <property type="molecule type" value="Genomic_DNA"/>
</dbReference>